<proteinExistence type="predicted"/>
<organism evidence="2 3">
    <name type="scientific">Marinobacterium alkalitolerans</name>
    <dbReference type="NCBI Taxonomy" id="1542925"/>
    <lineage>
        <taxon>Bacteria</taxon>
        <taxon>Pseudomonadati</taxon>
        <taxon>Pseudomonadota</taxon>
        <taxon>Gammaproteobacteria</taxon>
        <taxon>Oceanospirillales</taxon>
        <taxon>Oceanospirillaceae</taxon>
        <taxon>Marinobacterium</taxon>
    </lineage>
</organism>
<reference evidence="2 3" key="1">
    <citation type="submission" date="2020-09" db="EMBL/GenBank/DDBJ databases">
        <authorList>
            <person name="Tanuku N.R.S."/>
        </authorList>
    </citation>
    <scope>NUCLEOTIDE SEQUENCE [LARGE SCALE GENOMIC DNA]</scope>
    <source>
        <strain evidence="2 3">AK62</strain>
    </source>
</reference>
<feature type="domain" description="SPOR" evidence="1">
    <location>
        <begin position="20"/>
        <end position="102"/>
    </location>
</feature>
<dbReference type="Proteomes" id="UP000810171">
    <property type="component" value="Unassembled WGS sequence"/>
</dbReference>
<dbReference type="InterPro" id="IPR007730">
    <property type="entry name" value="SPOR-like_dom"/>
</dbReference>
<dbReference type="Gene3D" id="3.30.70.1070">
    <property type="entry name" value="Sporulation related repeat"/>
    <property type="match status" value="1"/>
</dbReference>
<dbReference type="PROSITE" id="PS51724">
    <property type="entry name" value="SPOR"/>
    <property type="match status" value="1"/>
</dbReference>
<protein>
    <submittedName>
        <fullName evidence="2">SPOR domain-containing protein</fullName>
    </submittedName>
</protein>
<dbReference type="SUPFAM" id="SSF110997">
    <property type="entry name" value="Sporulation related repeat"/>
    <property type="match status" value="1"/>
</dbReference>
<evidence type="ECO:0000313" key="2">
    <source>
        <dbReference type="EMBL" id="MBP0049586.1"/>
    </source>
</evidence>
<comment type="caution">
    <text evidence="2">The sequence shown here is derived from an EMBL/GenBank/DDBJ whole genome shotgun (WGS) entry which is preliminary data.</text>
</comment>
<evidence type="ECO:0000259" key="1">
    <source>
        <dbReference type="PROSITE" id="PS51724"/>
    </source>
</evidence>
<sequence>MSSPVEPPEQQSPESDAPEPAFVAGYYVQLASLRDAGDAERFVVRFEARRPEMLASHRVRVKPFPETGYFKAWMGHFEQRKDAEAACEALQQNGQDCFVIQHP</sequence>
<accession>A0ABS3ZD03</accession>
<name>A0ABS3ZD03_9GAMM</name>
<gene>
    <name evidence="2" type="ORF">H9C73_12675</name>
</gene>
<dbReference type="Pfam" id="PF05036">
    <property type="entry name" value="SPOR"/>
    <property type="match status" value="1"/>
</dbReference>
<dbReference type="EMBL" id="JACVEW010000020">
    <property type="protein sequence ID" value="MBP0049586.1"/>
    <property type="molecule type" value="Genomic_DNA"/>
</dbReference>
<evidence type="ECO:0000313" key="3">
    <source>
        <dbReference type="Proteomes" id="UP000810171"/>
    </source>
</evidence>
<keyword evidence="3" id="KW-1185">Reference proteome</keyword>
<dbReference type="InterPro" id="IPR036680">
    <property type="entry name" value="SPOR-like_sf"/>
</dbReference>